<organism evidence="2 3">
    <name type="scientific">Eumeta variegata</name>
    <name type="common">Bagworm moth</name>
    <name type="synonym">Eumeta japonica</name>
    <dbReference type="NCBI Taxonomy" id="151549"/>
    <lineage>
        <taxon>Eukaryota</taxon>
        <taxon>Metazoa</taxon>
        <taxon>Ecdysozoa</taxon>
        <taxon>Arthropoda</taxon>
        <taxon>Hexapoda</taxon>
        <taxon>Insecta</taxon>
        <taxon>Pterygota</taxon>
        <taxon>Neoptera</taxon>
        <taxon>Endopterygota</taxon>
        <taxon>Lepidoptera</taxon>
        <taxon>Glossata</taxon>
        <taxon>Ditrysia</taxon>
        <taxon>Tineoidea</taxon>
        <taxon>Psychidae</taxon>
        <taxon>Oiketicinae</taxon>
        <taxon>Eumeta</taxon>
    </lineage>
</organism>
<dbReference type="Proteomes" id="UP000299102">
    <property type="component" value="Unassembled WGS sequence"/>
</dbReference>
<evidence type="ECO:0000313" key="3">
    <source>
        <dbReference type="Proteomes" id="UP000299102"/>
    </source>
</evidence>
<comment type="caution">
    <text evidence="2">The sequence shown here is derived from an EMBL/GenBank/DDBJ whole genome shotgun (WGS) entry which is preliminary data.</text>
</comment>
<proteinExistence type="predicted"/>
<protein>
    <submittedName>
        <fullName evidence="2">Uncharacterized protein</fullName>
    </submittedName>
</protein>
<feature type="region of interest" description="Disordered" evidence="1">
    <location>
        <begin position="48"/>
        <end position="113"/>
    </location>
</feature>
<keyword evidence="3" id="KW-1185">Reference proteome</keyword>
<dbReference type="AlphaFoldDB" id="A0A4C1WEG9"/>
<evidence type="ECO:0000313" key="2">
    <source>
        <dbReference type="EMBL" id="GBP49463.1"/>
    </source>
</evidence>
<evidence type="ECO:0000256" key="1">
    <source>
        <dbReference type="SAM" id="MobiDB-lite"/>
    </source>
</evidence>
<dbReference type="EMBL" id="BGZK01000545">
    <property type="protein sequence ID" value="GBP49463.1"/>
    <property type="molecule type" value="Genomic_DNA"/>
</dbReference>
<reference evidence="2 3" key="1">
    <citation type="journal article" date="2019" name="Commun. Biol.">
        <title>The bagworm genome reveals a unique fibroin gene that provides high tensile strength.</title>
        <authorList>
            <person name="Kono N."/>
            <person name="Nakamura H."/>
            <person name="Ohtoshi R."/>
            <person name="Tomita M."/>
            <person name="Numata K."/>
            <person name="Arakawa K."/>
        </authorList>
    </citation>
    <scope>NUCLEOTIDE SEQUENCE [LARGE SCALE GENOMIC DNA]</scope>
</reference>
<sequence>MALPKLLKKLKERAATNVNFNEAAEDPETEAVELIAVFARRTVSQVSNETFRQARRPHNVRSFSRNNTRSERTSNTRDPHVTPTTLAQWGVGGRGQPSTPMRLELAGPTEHYT</sequence>
<gene>
    <name evidence="2" type="ORF">EVAR_25677_1</name>
</gene>
<feature type="compositionally biased region" description="Basic and acidic residues" evidence="1">
    <location>
        <begin position="68"/>
        <end position="80"/>
    </location>
</feature>
<accession>A0A4C1WEG9</accession>
<name>A0A4C1WEG9_EUMVA</name>